<keyword evidence="1" id="KW-0732">Signal</keyword>
<reference evidence="3" key="3">
    <citation type="submission" date="2024-09" db="EMBL/GenBank/DDBJ databases">
        <authorList>
            <person name="Sun Q."/>
            <person name="Mori K."/>
        </authorList>
    </citation>
    <scope>NUCLEOTIDE SEQUENCE</scope>
    <source>
        <strain evidence="3">KCTC 52165</strain>
    </source>
</reference>
<dbReference type="EMBL" id="JBHRTK010000030">
    <property type="protein sequence ID" value="MFC3208914.1"/>
    <property type="molecule type" value="Genomic_DNA"/>
</dbReference>
<feature type="chain" id="PRO_5045033178" evidence="1">
    <location>
        <begin position="23"/>
        <end position="103"/>
    </location>
</feature>
<name>A0ABV7KF24_9HYPH</name>
<evidence type="ECO:0000256" key="1">
    <source>
        <dbReference type="SAM" id="SignalP"/>
    </source>
</evidence>
<reference evidence="4" key="2">
    <citation type="journal article" date="2019" name="Int. J. Syst. Evol. Microbiol.">
        <title>The Global Catalogue of Microorganisms (GCM) 10K type strain sequencing project: providing services to taxonomists for standard genome sequencing and annotation.</title>
        <authorList>
            <consortium name="The Broad Institute Genomics Platform"/>
            <consortium name="The Broad Institute Genome Sequencing Center for Infectious Disease"/>
            <person name="Wu L."/>
            <person name="Ma J."/>
        </authorList>
    </citation>
    <scope>NUCLEOTIDE SEQUENCE [LARGE SCALE GENOMIC DNA]</scope>
    <source>
        <strain evidence="4">KCTC 52165</strain>
    </source>
</reference>
<proteinExistence type="predicted"/>
<accession>A0ABV7KF24</accession>
<evidence type="ECO:0000313" key="3">
    <source>
        <dbReference type="EMBL" id="MFC3208914.1"/>
    </source>
</evidence>
<protein>
    <submittedName>
        <fullName evidence="3">Uncharacterized protein</fullName>
    </submittedName>
</protein>
<evidence type="ECO:0000313" key="2">
    <source>
        <dbReference type="EMBL" id="MFC3204929.1"/>
    </source>
</evidence>
<comment type="caution">
    <text evidence="3">The sequence shown here is derived from an EMBL/GenBank/DDBJ whole genome shotgun (WGS) entry which is preliminary data.</text>
</comment>
<keyword evidence="4" id="KW-1185">Reference proteome</keyword>
<dbReference type="EMBL" id="JBHRTK010000001">
    <property type="protein sequence ID" value="MFC3204929.1"/>
    <property type="molecule type" value="Genomic_DNA"/>
</dbReference>
<dbReference type="RefSeq" id="WP_378217858.1">
    <property type="nucleotide sequence ID" value="NZ_JBHRTK010000001.1"/>
</dbReference>
<feature type="signal peptide" evidence="1">
    <location>
        <begin position="1"/>
        <end position="22"/>
    </location>
</feature>
<sequence length="103" mass="11189">MNIRTLCLGALAISLTSGAVLAASDTTALDNHDTMKPFYSDSDMKTLVPEAEFKAAWMKLTKEDQDKIVRECSEDAAAKAHGNFCAMTRKFGEAHSNTNSQSD</sequence>
<evidence type="ECO:0000313" key="4">
    <source>
        <dbReference type="Proteomes" id="UP001595583"/>
    </source>
</evidence>
<dbReference type="Proteomes" id="UP001595583">
    <property type="component" value="Unassembled WGS sequence"/>
</dbReference>
<organism evidence="3 4">
    <name type="scientific">Aquamicrobium soli</name>
    <dbReference type="NCBI Taxonomy" id="1811518"/>
    <lineage>
        <taxon>Bacteria</taxon>
        <taxon>Pseudomonadati</taxon>
        <taxon>Pseudomonadota</taxon>
        <taxon>Alphaproteobacteria</taxon>
        <taxon>Hyphomicrobiales</taxon>
        <taxon>Phyllobacteriaceae</taxon>
        <taxon>Aquamicrobium</taxon>
    </lineage>
</organism>
<gene>
    <name evidence="2" type="ORF">ACFOHJ_01780</name>
    <name evidence="3" type="ORF">ACFOHJ_22050</name>
</gene>
<reference evidence="3" key="1">
    <citation type="journal article" date="2014" name="Int. J. Syst. Evol. Microbiol.">
        <title>Complete genome of a new Firmicutes species belonging to the dominant human colonic microbiota ('Ruminococcus bicirculans') reveals two chromosomes and a selective capacity to utilize plant glucans.</title>
        <authorList>
            <consortium name="NISC Comparative Sequencing Program"/>
            <person name="Wegmann U."/>
            <person name="Louis P."/>
            <person name="Goesmann A."/>
            <person name="Henrissat B."/>
            <person name="Duncan S.H."/>
            <person name="Flint H.J."/>
        </authorList>
    </citation>
    <scope>NUCLEOTIDE SEQUENCE</scope>
    <source>
        <strain evidence="3">KCTC 52165</strain>
    </source>
</reference>